<dbReference type="SMART" id="SM00116">
    <property type="entry name" value="CBS"/>
    <property type="match status" value="2"/>
</dbReference>
<dbReference type="EMBL" id="MUNK01000001">
    <property type="protein sequence ID" value="OTA40012.1"/>
    <property type="molecule type" value="Genomic_DNA"/>
</dbReference>
<evidence type="ECO:0000256" key="4">
    <source>
        <dbReference type="ARBA" id="ARBA00023136"/>
    </source>
</evidence>
<feature type="transmembrane region" description="Helical" evidence="7">
    <location>
        <begin position="103"/>
        <end position="121"/>
    </location>
</feature>
<feature type="transmembrane region" description="Helical" evidence="7">
    <location>
        <begin position="375"/>
        <end position="402"/>
    </location>
</feature>
<dbReference type="OrthoDB" id="449052at2759"/>
<dbReference type="SUPFAM" id="SSF54631">
    <property type="entry name" value="CBS-domain pair"/>
    <property type="match status" value="2"/>
</dbReference>
<reference evidence="10 11" key="1">
    <citation type="submission" date="2017-01" db="EMBL/GenBank/DDBJ databases">
        <title>The recent genome duplication of the halophilic yeast Hortaea werneckii: insights from long-read sequencing.</title>
        <authorList>
            <person name="Sinha S."/>
            <person name="Flibotte S."/>
            <person name="Neira M."/>
            <person name="Lenassi M."/>
            <person name="Gostincar C."/>
            <person name="Stajich J.E."/>
            <person name="Nislow C.E."/>
        </authorList>
    </citation>
    <scope>NUCLEOTIDE SEQUENCE [LARGE SCALE GENOMIC DNA]</scope>
    <source>
        <strain evidence="10 11">EXF-2000</strain>
    </source>
</reference>
<dbReference type="InterPro" id="IPR046342">
    <property type="entry name" value="CBS_dom_sf"/>
</dbReference>
<sequence>MTTTIMANKTAGGNAAFHNFNNDYAHIADPNERRRLALAEIDKAPFGWYHVRAILVAGIGFFTDAYDIFAIGIVTTMLGIVYWHHASSDPGKINPNADTAIKVATSGGTVIGQLGFGWLADMVGRKKMYGLELILIIFATLAQSLSADAPALTIVGVVIFWRVLMGIGIGGDYPLSSIITSEFATTKWRGAMMGAVFAMQGLGQFGAGIISLIVVSGFKQSLLTAETVGQCGGVCGEAVDKSWRVIIGFGAVPGCIALYYRLTIPETPRYTFDVSRDIVKAGSDVKAYLNSAPEGLPDEIARVRTMREEAPQLEIPKASLSDFFAHYSQWKYGKVLLGTAGSWFFLDVAFYGVGLNNSTILQAIGYGKGDTVYEILYNISVGNIILVCAGAIPGYWVTVALVDTIGRKPIQLGGFIILTIMFCIIGFGYHVIGTGGLLAYTGVVRQFIPRFNVSISRENITEQGMPSECNVDQPGIFYVNYANEAKMEPEIWPAGEWGLEACMPDHQGTSPWKATRSRQDFTETLYMKLKTIRQQSTTFPDVPQTSAGDHIFKITLNTTAGYFELPNYMNGQTAGPLLTDGPRFHCGVDCPGQENYRDGRDVNSQEISSRQATQIVPNSTVELENVANKGPLLTVAMALFGENSFIPTRLSGFAANLTNGDDSSGTSKKCVDQAPLMGLLHDTRGTSWGHVGSIGECITELFVSTRSTDEQIAAYVKAFIRNDGAVVPFNEDETMTNAFLSAAYLALEAWMDTPYNKRGSSIMFDLGADTDIPVISKAGMVLISVLLGLDLACLLGLAIYSSLTRTWTDQFDAFAMMRLGAAMHENVPLHVSYSHSRVKALDTTSGFPPSASSNSPSRSPSGNALSQSHSKASPVLKPSSLKTDSSIQSTPLHSPNPHHQRKDSNSLQPSPAVSHRSSFAENLRTYPPSPRSQRHQSFSGQALTELLMHPPVKGSGDDARFKGRDWRNIQISEIIEPAETRFVELSSSIEATTKLLIKSGAPNVVLIRESTKTKTAISTFDFSDLNAYLLLVLGLSQPDDLASKLAERARAAEAIPLSDAMDHLRAREEPAFLPHTATLTRAMEVLGGGAHRVLINKEGSSETIGILTQLRLVRFFWENHKNFAATEALYARSLKDLQLGAKEVLAINGDKPLSDALRLMHDEGITSLPVLDSHRNVVGNISHVDVRLLTDTSSIPLLSSSCIHFISVILSERGLADGKDSFPVFHVAPFSTLAHTVAKLCATRSHRMWIVDAPSPSTTVPPSPAVHSNTQPINIEHSASHLPAPAAHMASPPKGTAGSDMTPGPPFTSVNPGVTISASQLPGAAMSGRLSGVVSLTDVLNLFARASGLHPGDPEEMRKLRRRSSSSSSRPNIDSVRASAEYMRSSVELGRSSSTSSRR</sequence>
<organism evidence="10 11">
    <name type="scientific">Hortaea werneckii EXF-2000</name>
    <dbReference type="NCBI Taxonomy" id="1157616"/>
    <lineage>
        <taxon>Eukaryota</taxon>
        <taxon>Fungi</taxon>
        <taxon>Dikarya</taxon>
        <taxon>Ascomycota</taxon>
        <taxon>Pezizomycotina</taxon>
        <taxon>Dothideomycetes</taxon>
        <taxon>Dothideomycetidae</taxon>
        <taxon>Mycosphaerellales</taxon>
        <taxon>Teratosphaeriaceae</taxon>
        <taxon>Hortaea</taxon>
    </lineage>
</organism>
<name>A0A1Z5TVF5_HORWE</name>
<comment type="subcellular location">
    <subcellularLocation>
        <location evidence="1">Membrane</location>
        <topology evidence="1">Multi-pass membrane protein</topology>
    </subcellularLocation>
</comment>
<dbReference type="Gene3D" id="3.10.580.10">
    <property type="entry name" value="CBS-domain"/>
    <property type="match status" value="2"/>
</dbReference>
<dbReference type="GO" id="GO:0016020">
    <property type="term" value="C:membrane"/>
    <property type="evidence" value="ECO:0007669"/>
    <property type="project" value="UniProtKB-SubCell"/>
</dbReference>
<dbReference type="PROSITE" id="PS51371">
    <property type="entry name" value="CBS"/>
    <property type="match status" value="1"/>
</dbReference>
<dbReference type="PANTHER" id="PTHR24064">
    <property type="entry name" value="SOLUTE CARRIER FAMILY 22 MEMBER"/>
    <property type="match status" value="1"/>
</dbReference>
<feature type="transmembrane region" description="Helical" evidence="7">
    <location>
        <begin position="128"/>
        <end position="145"/>
    </location>
</feature>
<evidence type="ECO:0000256" key="7">
    <source>
        <dbReference type="SAM" id="Phobius"/>
    </source>
</evidence>
<keyword evidence="2 7" id="KW-0812">Transmembrane</keyword>
<feature type="transmembrane region" description="Helical" evidence="7">
    <location>
        <begin position="191"/>
        <end position="215"/>
    </location>
</feature>
<protein>
    <submittedName>
        <fullName evidence="10">Uncharacterized protein</fullName>
    </submittedName>
</protein>
<evidence type="ECO:0000256" key="2">
    <source>
        <dbReference type="ARBA" id="ARBA00022692"/>
    </source>
</evidence>
<dbReference type="GO" id="GO:0022857">
    <property type="term" value="F:transmembrane transporter activity"/>
    <property type="evidence" value="ECO:0007669"/>
    <property type="project" value="InterPro"/>
</dbReference>
<evidence type="ECO:0000256" key="1">
    <source>
        <dbReference type="ARBA" id="ARBA00004141"/>
    </source>
</evidence>
<dbReference type="InterPro" id="IPR000644">
    <property type="entry name" value="CBS_dom"/>
</dbReference>
<dbReference type="PROSITE" id="PS00217">
    <property type="entry name" value="SUGAR_TRANSPORT_2"/>
    <property type="match status" value="1"/>
</dbReference>
<keyword evidence="11" id="KW-1185">Reference proteome</keyword>
<dbReference type="PROSITE" id="PS50850">
    <property type="entry name" value="MFS"/>
    <property type="match status" value="1"/>
</dbReference>
<feature type="compositionally biased region" description="Polar residues" evidence="6">
    <location>
        <begin position="862"/>
        <end position="871"/>
    </location>
</feature>
<feature type="region of interest" description="Disordered" evidence="6">
    <location>
        <begin position="1285"/>
        <end position="1304"/>
    </location>
</feature>
<evidence type="ECO:0000313" key="11">
    <source>
        <dbReference type="Proteomes" id="UP000194280"/>
    </source>
</evidence>
<dbReference type="CDD" id="cd17364">
    <property type="entry name" value="MFS_PhT"/>
    <property type="match status" value="1"/>
</dbReference>
<feature type="transmembrane region" description="Helical" evidence="7">
    <location>
        <begin position="151"/>
        <end position="170"/>
    </location>
</feature>
<evidence type="ECO:0000259" key="9">
    <source>
        <dbReference type="PROSITE" id="PS51371"/>
    </source>
</evidence>
<dbReference type="InterPro" id="IPR005829">
    <property type="entry name" value="Sugar_transporter_CS"/>
</dbReference>
<comment type="caution">
    <text evidence="10">The sequence shown here is derived from an EMBL/GenBank/DDBJ whole genome shotgun (WGS) entry which is preliminary data.</text>
</comment>
<dbReference type="CDD" id="cd02205">
    <property type="entry name" value="CBS_pair_SF"/>
    <property type="match status" value="1"/>
</dbReference>
<proteinExistence type="predicted"/>
<feature type="transmembrane region" description="Helical" evidence="7">
    <location>
        <begin position="414"/>
        <end position="440"/>
    </location>
</feature>
<feature type="transmembrane region" description="Helical" evidence="7">
    <location>
        <begin position="242"/>
        <end position="260"/>
    </location>
</feature>
<dbReference type="InterPro" id="IPR020846">
    <property type="entry name" value="MFS_dom"/>
</dbReference>
<evidence type="ECO:0000259" key="8">
    <source>
        <dbReference type="PROSITE" id="PS50850"/>
    </source>
</evidence>
<evidence type="ECO:0000256" key="3">
    <source>
        <dbReference type="ARBA" id="ARBA00022989"/>
    </source>
</evidence>
<feature type="transmembrane region" description="Helical" evidence="7">
    <location>
        <begin position="53"/>
        <end position="83"/>
    </location>
</feature>
<dbReference type="InParanoid" id="A0A1Z5TVF5"/>
<dbReference type="Pfam" id="PF00571">
    <property type="entry name" value="CBS"/>
    <property type="match status" value="1"/>
</dbReference>
<feature type="transmembrane region" description="Helical" evidence="7">
    <location>
        <begin position="335"/>
        <end position="355"/>
    </location>
</feature>
<keyword evidence="3 7" id="KW-1133">Transmembrane helix</keyword>
<dbReference type="Gene3D" id="1.20.1250.20">
    <property type="entry name" value="MFS general substrate transporter like domains"/>
    <property type="match status" value="1"/>
</dbReference>
<keyword evidence="4 7" id="KW-0472">Membrane</keyword>
<feature type="compositionally biased region" description="Low complexity" evidence="6">
    <location>
        <begin position="845"/>
        <end position="861"/>
    </location>
</feature>
<feature type="domain" description="CBS" evidence="9">
    <location>
        <begin position="1140"/>
        <end position="1197"/>
    </location>
</feature>
<gene>
    <name evidence="10" type="ORF">BTJ68_00205</name>
</gene>
<dbReference type="Pfam" id="PF00083">
    <property type="entry name" value="Sugar_tr"/>
    <property type="match status" value="1"/>
</dbReference>
<evidence type="ECO:0000313" key="10">
    <source>
        <dbReference type="EMBL" id="OTA40012.1"/>
    </source>
</evidence>
<feature type="compositionally biased region" description="Polar residues" evidence="6">
    <location>
        <begin position="880"/>
        <end position="893"/>
    </location>
</feature>
<feature type="compositionally biased region" description="Polar residues" evidence="6">
    <location>
        <begin position="905"/>
        <end position="920"/>
    </location>
</feature>
<dbReference type="InterPro" id="IPR005828">
    <property type="entry name" value="MFS_sugar_transport-like"/>
</dbReference>
<dbReference type="Proteomes" id="UP000194280">
    <property type="component" value="Unassembled WGS sequence"/>
</dbReference>
<keyword evidence="5" id="KW-0129">CBS domain</keyword>
<dbReference type="SUPFAM" id="SSF103473">
    <property type="entry name" value="MFS general substrate transporter"/>
    <property type="match status" value="1"/>
</dbReference>
<dbReference type="InterPro" id="IPR036259">
    <property type="entry name" value="MFS_trans_sf"/>
</dbReference>
<evidence type="ECO:0000256" key="6">
    <source>
        <dbReference type="SAM" id="MobiDB-lite"/>
    </source>
</evidence>
<feature type="region of interest" description="Disordered" evidence="6">
    <location>
        <begin position="843"/>
        <end position="938"/>
    </location>
</feature>
<dbReference type="STRING" id="1157616.A0A1Z5TVF5"/>
<dbReference type="VEuPathDB" id="FungiDB:BTJ68_00205"/>
<evidence type="ECO:0000256" key="5">
    <source>
        <dbReference type="PROSITE-ProRule" id="PRU00703"/>
    </source>
</evidence>
<feature type="region of interest" description="Disordered" evidence="6">
    <location>
        <begin position="1346"/>
        <end position="1399"/>
    </location>
</feature>
<feature type="domain" description="Major facilitator superfamily (MFS) profile" evidence="8">
    <location>
        <begin position="53"/>
        <end position="546"/>
    </location>
</feature>
<accession>A0A1Z5TVF5</accession>